<dbReference type="InterPro" id="IPR029058">
    <property type="entry name" value="AB_hydrolase_fold"/>
</dbReference>
<accession>A0ABD1WWA6</accession>
<dbReference type="GO" id="GO:0016787">
    <property type="term" value="F:hydrolase activity"/>
    <property type="evidence" value="ECO:0007669"/>
    <property type="project" value="UniProtKB-KW"/>
</dbReference>
<sequence length="264" mass="29631">MSTAMNAKIIGSGEETLVLAHGFGTDQSIWDKVLPYLTDHCQVVVFDWCFSGSVKDPDLYDAAKYSTYDAFADDIICLLDEMKLKSSVFVGHSMSGMIGCIASIKRPDLFHKLILVTTSPRFLNSENYEGGFELSDVEQIFSSIESNYEQWTSSFSVLVVDSSDPESVEKLEKALKRMRPEVALTLAKTVFLIDYRDMLEKVTTPCYIIQTRNDIVVPNSVPEYMQSKIKGECKVEIINTNGHFPQLTAHHEFVEVIDAVLADK</sequence>
<evidence type="ECO:0000256" key="2">
    <source>
        <dbReference type="ARBA" id="ARBA00022801"/>
    </source>
</evidence>
<evidence type="ECO:0000313" key="5">
    <source>
        <dbReference type="Proteomes" id="UP001604277"/>
    </source>
</evidence>
<comment type="caution">
    <text evidence="4">The sequence shown here is derived from an EMBL/GenBank/DDBJ whole genome shotgun (WGS) entry which is preliminary data.</text>
</comment>
<dbReference type="Gene3D" id="3.40.50.1820">
    <property type="entry name" value="alpha/beta hydrolase"/>
    <property type="match status" value="1"/>
</dbReference>
<keyword evidence="5" id="KW-1185">Reference proteome</keyword>
<dbReference type="AlphaFoldDB" id="A0ABD1WWA6"/>
<gene>
    <name evidence="4" type="ORF">Fot_07369</name>
</gene>
<dbReference type="Proteomes" id="UP001604277">
    <property type="component" value="Unassembled WGS sequence"/>
</dbReference>
<name>A0ABD1WWA6_9LAMI</name>
<dbReference type="SUPFAM" id="SSF53474">
    <property type="entry name" value="alpha/beta-Hydrolases"/>
    <property type="match status" value="1"/>
</dbReference>
<evidence type="ECO:0000313" key="4">
    <source>
        <dbReference type="EMBL" id="KAL2553750.1"/>
    </source>
</evidence>
<feature type="domain" description="AB hydrolase-1" evidence="3">
    <location>
        <begin position="16"/>
        <end position="248"/>
    </location>
</feature>
<dbReference type="InterPro" id="IPR000073">
    <property type="entry name" value="AB_hydrolase_1"/>
</dbReference>
<evidence type="ECO:0000259" key="3">
    <source>
        <dbReference type="Pfam" id="PF00561"/>
    </source>
</evidence>
<dbReference type="PANTHER" id="PTHR43039">
    <property type="entry name" value="ESTERASE-RELATED"/>
    <property type="match status" value="1"/>
</dbReference>
<dbReference type="EMBL" id="JBFOLJ010000002">
    <property type="protein sequence ID" value="KAL2553750.1"/>
    <property type="molecule type" value="Genomic_DNA"/>
</dbReference>
<dbReference type="FunFam" id="3.40.50.1820:FF:000042">
    <property type="entry name" value="probable strigolactone esterase DAD2"/>
    <property type="match status" value="1"/>
</dbReference>
<reference evidence="5" key="1">
    <citation type="submission" date="2024-07" db="EMBL/GenBank/DDBJ databases">
        <title>Two chromosome-level genome assemblies of Korean endemic species Abeliophyllum distichum and Forsythia ovata (Oleaceae).</title>
        <authorList>
            <person name="Jang H."/>
        </authorList>
    </citation>
    <scope>NUCLEOTIDE SEQUENCE [LARGE SCALE GENOMIC DNA]</scope>
</reference>
<proteinExistence type="inferred from homology"/>
<comment type="similarity">
    <text evidence="1">Belongs to the AB hydrolase superfamily.</text>
</comment>
<keyword evidence="2" id="KW-0378">Hydrolase</keyword>
<dbReference type="Pfam" id="PF00561">
    <property type="entry name" value="Abhydrolase_1"/>
    <property type="match status" value="1"/>
</dbReference>
<organism evidence="4 5">
    <name type="scientific">Forsythia ovata</name>
    <dbReference type="NCBI Taxonomy" id="205694"/>
    <lineage>
        <taxon>Eukaryota</taxon>
        <taxon>Viridiplantae</taxon>
        <taxon>Streptophyta</taxon>
        <taxon>Embryophyta</taxon>
        <taxon>Tracheophyta</taxon>
        <taxon>Spermatophyta</taxon>
        <taxon>Magnoliopsida</taxon>
        <taxon>eudicotyledons</taxon>
        <taxon>Gunneridae</taxon>
        <taxon>Pentapetalae</taxon>
        <taxon>asterids</taxon>
        <taxon>lamiids</taxon>
        <taxon>Lamiales</taxon>
        <taxon>Oleaceae</taxon>
        <taxon>Forsythieae</taxon>
        <taxon>Forsythia</taxon>
    </lineage>
</organism>
<evidence type="ECO:0000256" key="1">
    <source>
        <dbReference type="ARBA" id="ARBA00008645"/>
    </source>
</evidence>
<protein>
    <submittedName>
        <fullName evidence="4">Alpha/beta-hydrolase superfamily protein</fullName>
    </submittedName>
</protein>